<dbReference type="InterPro" id="IPR051637">
    <property type="entry name" value="Ank_repeat_dom-contain_49"/>
</dbReference>
<dbReference type="SUPFAM" id="SSF56112">
    <property type="entry name" value="Protein kinase-like (PK-like)"/>
    <property type="match status" value="1"/>
</dbReference>
<feature type="repeat" description="ANK" evidence="3">
    <location>
        <begin position="598"/>
        <end position="630"/>
    </location>
</feature>
<feature type="repeat" description="ANK" evidence="3">
    <location>
        <begin position="367"/>
        <end position="399"/>
    </location>
</feature>
<feature type="repeat" description="ANK" evidence="3">
    <location>
        <begin position="565"/>
        <end position="597"/>
    </location>
</feature>
<keyword evidence="6" id="KW-1185">Reference proteome</keyword>
<keyword evidence="2 3" id="KW-0040">ANK repeat</keyword>
<keyword evidence="1" id="KW-0677">Repeat</keyword>
<feature type="repeat" description="ANK" evidence="3">
    <location>
        <begin position="697"/>
        <end position="729"/>
    </location>
</feature>
<dbReference type="EMBL" id="JAHFZB010000040">
    <property type="protein sequence ID" value="KAK6469275.1"/>
    <property type="molecule type" value="Genomic_DNA"/>
</dbReference>
<evidence type="ECO:0000259" key="4">
    <source>
        <dbReference type="PROSITE" id="PS50011"/>
    </source>
</evidence>
<dbReference type="Pfam" id="PF12796">
    <property type="entry name" value="Ank_2"/>
    <property type="match status" value="4"/>
</dbReference>
<dbReference type="Gene3D" id="1.25.40.20">
    <property type="entry name" value="Ankyrin repeat-containing domain"/>
    <property type="match status" value="6"/>
</dbReference>
<dbReference type="PROSITE" id="PS50011">
    <property type="entry name" value="PROTEIN_KINASE_DOM"/>
    <property type="match status" value="1"/>
</dbReference>
<dbReference type="PANTHER" id="PTHR24180">
    <property type="entry name" value="CYCLIN-DEPENDENT KINASE INHIBITOR 2C-RELATED"/>
    <property type="match status" value="1"/>
</dbReference>
<dbReference type="PROSITE" id="PS50297">
    <property type="entry name" value="ANK_REP_REGION"/>
    <property type="match status" value="10"/>
</dbReference>
<feature type="repeat" description="ANK" evidence="3">
    <location>
        <begin position="499"/>
        <end position="531"/>
    </location>
</feature>
<feature type="repeat" description="ANK" evidence="3">
    <location>
        <begin position="466"/>
        <end position="498"/>
    </location>
</feature>
<feature type="repeat" description="ANK" evidence="3">
    <location>
        <begin position="664"/>
        <end position="696"/>
    </location>
</feature>
<feature type="repeat" description="ANK" evidence="3">
    <location>
        <begin position="532"/>
        <end position="564"/>
    </location>
</feature>
<comment type="caution">
    <text evidence="5">The sequence shown here is derived from an EMBL/GenBank/DDBJ whole genome shotgun (WGS) entry which is preliminary data.</text>
</comment>
<feature type="repeat" description="ANK" evidence="3">
    <location>
        <begin position="631"/>
        <end position="663"/>
    </location>
</feature>
<dbReference type="PROSITE" id="PS00108">
    <property type="entry name" value="PROTEIN_KINASE_ST"/>
    <property type="match status" value="1"/>
</dbReference>
<dbReference type="Pfam" id="PF00023">
    <property type="entry name" value="Ank"/>
    <property type="match status" value="1"/>
</dbReference>
<evidence type="ECO:0000313" key="6">
    <source>
        <dbReference type="Proteomes" id="UP001369086"/>
    </source>
</evidence>
<accession>A0ABR0Y9G7</accession>
<evidence type="ECO:0000313" key="5">
    <source>
        <dbReference type="EMBL" id="KAK6469275.1"/>
    </source>
</evidence>
<reference evidence="5 6" key="1">
    <citation type="submission" date="2021-05" db="EMBL/GenBank/DDBJ databases">
        <authorList>
            <person name="Zahm M."/>
            <person name="Klopp C."/>
            <person name="Cabau C."/>
            <person name="Kuhl H."/>
            <person name="Suciu R."/>
            <person name="Ciorpac M."/>
            <person name="Holostenco D."/>
            <person name="Gessner J."/>
            <person name="Wuertz S."/>
            <person name="Hohne C."/>
            <person name="Stock M."/>
            <person name="Gislard M."/>
            <person name="Lluch J."/>
            <person name="Milhes M."/>
            <person name="Lampietro C."/>
            <person name="Lopez Roques C."/>
            <person name="Donnadieu C."/>
            <person name="Du K."/>
            <person name="Schartl M."/>
            <person name="Guiguen Y."/>
        </authorList>
    </citation>
    <scope>NUCLEOTIDE SEQUENCE [LARGE SCALE GENOMIC DNA]</scope>
    <source>
        <strain evidence="5">Hh-F2</strain>
        <tissue evidence="5">Blood</tissue>
    </source>
</reference>
<dbReference type="InterPro" id="IPR001245">
    <property type="entry name" value="Ser-Thr/Tyr_kinase_cat_dom"/>
</dbReference>
<gene>
    <name evidence="5" type="ORF">HHUSO_G32709</name>
</gene>
<evidence type="ECO:0000256" key="2">
    <source>
        <dbReference type="ARBA" id="ARBA00023043"/>
    </source>
</evidence>
<dbReference type="InterPro" id="IPR002110">
    <property type="entry name" value="Ankyrin_rpt"/>
</dbReference>
<dbReference type="PANTHER" id="PTHR24180:SF45">
    <property type="entry name" value="POLY [ADP-RIBOSE] POLYMERASE TANKYRASE"/>
    <property type="match status" value="1"/>
</dbReference>
<dbReference type="InterPro" id="IPR036770">
    <property type="entry name" value="Ankyrin_rpt-contain_sf"/>
</dbReference>
<dbReference type="PRINTS" id="PR01415">
    <property type="entry name" value="ANKYRIN"/>
</dbReference>
<dbReference type="SMART" id="SM00220">
    <property type="entry name" value="S_TKc"/>
    <property type="match status" value="1"/>
</dbReference>
<name>A0ABR0Y9G7_HUSHU</name>
<dbReference type="InterPro" id="IPR000719">
    <property type="entry name" value="Prot_kinase_dom"/>
</dbReference>
<evidence type="ECO:0000256" key="1">
    <source>
        <dbReference type="ARBA" id="ARBA00022737"/>
    </source>
</evidence>
<dbReference type="InterPro" id="IPR011009">
    <property type="entry name" value="Kinase-like_dom_sf"/>
</dbReference>
<dbReference type="Gene3D" id="1.10.510.10">
    <property type="entry name" value="Transferase(Phosphotransferase) domain 1"/>
    <property type="match status" value="1"/>
</dbReference>
<dbReference type="InterPro" id="IPR008271">
    <property type="entry name" value="Ser/Thr_kinase_AS"/>
</dbReference>
<dbReference type="Pfam" id="PF07714">
    <property type="entry name" value="PK_Tyr_Ser-Thr"/>
    <property type="match status" value="1"/>
</dbReference>
<dbReference type="Proteomes" id="UP001369086">
    <property type="component" value="Unassembled WGS sequence"/>
</dbReference>
<dbReference type="PROSITE" id="PS50088">
    <property type="entry name" value="ANK_REPEAT"/>
    <property type="match status" value="11"/>
</dbReference>
<sequence length="832" mass="93653">MALAEDKQLKNLKIFNKGDFHTDWVRIASGGFGHVYKVKHKLWRETFAVKCCSGVSYDSGLYRTMIEEASKMEKMKFRYIVPVYGICNDPPAIVMEYMENGSLDQILPTHSLMWAKKFEILHEVALGMNFLHSATPPLLHLDLKPGNILLDENLHARISDFGLSKWKECSSRMEYIELSAIRGTLSYIPPEMFLQNSKPPGTKNDVYSFAIVIWEVLTQKRPYSGANMMTVIVKVAAGRRPCMEDVPEDRPQECEQMINLMQRCWCQEARRRPCFADITKETEVLSEMLKTPNLGQRPNEKAKTHQLLYCKTSNSIKVPKMAPNTEISNESDEEGSEKDIISTMTKRHLSIFKKMLKEVHVTMVFEDNYSLLHYAVATGDTEIVKQVLSFGAKVDSQSVNGYTPLIIAALYKYPDLCSLLIEHKADVNLSDEDKWTPLHFAAQNGDDKIVRLLLDSNADVNAKERDGWAPLHLASQNGHENVVRVLLLRRAAIDLQENENRTALHIAAAFGHINILKLLLSQGADLNKKQKGCQTALHLASEKGHFRVARLLVKSGADLNSTDSNHYTVLHMAALKGYNGICRHLLKHCANPNLKTMQGWTPLHLAAFNGHAVTVRLLKENHAKLNVRGDMGWTPLLLATRSGQEEVISELLEAGADPNVAEESGWTPLHLAIQRGSFLNVLKLIDHRANVNARNRFGWTPLHIAALKGNAPIAKALLMNRAELTEDSNGCTALQLAVRNQKESIVKLLEDALDVNRDPASHFYKVEHLRHSLICITAEHKQRIKQASTDFTGITAVPLRCDVRNTTKHSYRLYIAENNPVSQERLPCLPNC</sequence>
<proteinExistence type="predicted"/>
<feature type="domain" description="Protein kinase" evidence="4">
    <location>
        <begin position="21"/>
        <end position="285"/>
    </location>
</feature>
<protein>
    <submittedName>
        <fullName evidence="5">Ankyrin repeat and protein kinase domain-containing protein 1-like isoform X2</fullName>
    </submittedName>
</protein>
<organism evidence="5 6">
    <name type="scientific">Huso huso</name>
    <name type="common">Beluga</name>
    <name type="synonym">Acipenser huso</name>
    <dbReference type="NCBI Taxonomy" id="61971"/>
    <lineage>
        <taxon>Eukaryota</taxon>
        <taxon>Metazoa</taxon>
        <taxon>Chordata</taxon>
        <taxon>Craniata</taxon>
        <taxon>Vertebrata</taxon>
        <taxon>Euteleostomi</taxon>
        <taxon>Actinopterygii</taxon>
        <taxon>Chondrostei</taxon>
        <taxon>Acipenseriformes</taxon>
        <taxon>Acipenseridae</taxon>
        <taxon>Huso</taxon>
    </lineage>
</organism>
<dbReference type="SMART" id="SM00248">
    <property type="entry name" value="ANK"/>
    <property type="match status" value="12"/>
</dbReference>
<feature type="repeat" description="ANK" evidence="3">
    <location>
        <begin position="433"/>
        <end position="465"/>
    </location>
</feature>
<feature type="repeat" description="ANK" evidence="3">
    <location>
        <begin position="400"/>
        <end position="432"/>
    </location>
</feature>
<dbReference type="SUPFAM" id="SSF48403">
    <property type="entry name" value="Ankyrin repeat"/>
    <property type="match status" value="1"/>
</dbReference>
<evidence type="ECO:0000256" key="3">
    <source>
        <dbReference type="PROSITE-ProRule" id="PRU00023"/>
    </source>
</evidence>